<name>A0A7W8JYL8_9DEIO</name>
<gene>
    <name evidence="1" type="ORF">HNQ08_004773</name>
</gene>
<sequence length="81" mass="9605">MKHPDGTPMTPEEWSVERLWRWERLNRQQRSLHPVAQRFLPLFKRYAEGELGNMAELIDALERDQAQRCTLQNLDTPEGSE</sequence>
<dbReference type="RefSeq" id="WP_184137316.1">
    <property type="nucleotide sequence ID" value="NZ_JACHFL010000020.1"/>
</dbReference>
<organism evidence="1 2">
    <name type="scientific">Deinococcus humi</name>
    <dbReference type="NCBI Taxonomy" id="662880"/>
    <lineage>
        <taxon>Bacteria</taxon>
        <taxon>Thermotogati</taxon>
        <taxon>Deinococcota</taxon>
        <taxon>Deinococci</taxon>
        <taxon>Deinococcales</taxon>
        <taxon>Deinococcaceae</taxon>
        <taxon>Deinococcus</taxon>
    </lineage>
</organism>
<proteinExistence type="predicted"/>
<comment type="caution">
    <text evidence="1">The sequence shown here is derived from an EMBL/GenBank/DDBJ whole genome shotgun (WGS) entry which is preliminary data.</text>
</comment>
<evidence type="ECO:0000313" key="1">
    <source>
        <dbReference type="EMBL" id="MBB5365647.1"/>
    </source>
</evidence>
<reference evidence="1 2" key="1">
    <citation type="submission" date="2020-08" db="EMBL/GenBank/DDBJ databases">
        <title>Genomic Encyclopedia of Type Strains, Phase IV (KMG-IV): sequencing the most valuable type-strain genomes for metagenomic binning, comparative biology and taxonomic classification.</title>
        <authorList>
            <person name="Goeker M."/>
        </authorList>
    </citation>
    <scope>NUCLEOTIDE SEQUENCE [LARGE SCALE GENOMIC DNA]</scope>
    <source>
        <strain evidence="1 2">DSM 27939</strain>
    </source>
</reference>
<keyword evidence="2" id="KW-1185">Reference proteome</keyword>
<accession>A0A7W8JYL8</accession>
<dbReference type="EMBL" id="JACHFL010000020">
    <property type="protein sequence ID" value="MBB5365647.1"/>
    <property type="molecule type" value="Genomic_DNA"/>
</dbReference>
<dbReference type="AlphaFoldDB" id="A0A7W8JYL8"/>
<evidence type="ECO:0000313" key="2">
    <source>
        <dbReference type="Proteomes" id="UP000552709"/>
    </source>
</evidence>
<dbReference type="Proteomes" id="UP000552709">
    <property type="component" value="Unassembled WGS sequence"/>
</dbReference>
<protein>
    <submittedName>
        <fullName evidence="1">Uncharacterized protein</fullName>
    </submittedName>
</protein>